<evidence type="ECO:0000313" key="2">
    <source>
        <dbReference type="EMBL" id="MWG36844.1"/>
    </source>
</evidence>
<dbReference type="InterPro" id="IPR018391">
    <property type="entry name" value="PQQ_b-propeller_rpt"/>
</dbReference>
<evidence type="ECO:0000259" key="1">
    <source>
        <dbReference type="Pfam" id="PF13360"/>
    </source>
</evidence>
<reference evidence="2 3" key="1">
    <citation type="submission" date="2019-12" db="EMBL/GenBank/DDBJ databases">
        <title>Halocatena pleomorpha gen. nov. sp. nov., an extremely halophilic archaeon of family Halobacteriaceae isolated from saltpan soil.</title>
        <authorList>
            <person name="Pal Y."/>
            <person name="Verma A."/>
            <person name="Krishnamurthi S."/>
            <person name="Kumar P."/>
        </authorList>
    </citation>
    <scope>NUCLEOTIDE SEQUENCE [LARGE SCALE GENOMIC DNA]</scope>
    <source>
        <strain evidence="2 3">JCM 16495</strain>
    </source>
</reference>
<dbReference type="PANTHER" id="PTHR34512:SF30">
    <property type="entry name" value="OUTER MEMBRANE PROTEIN ASSEMBLY FACTOR BAMB"/>
    <property type="match status" value="1"/>
</dbReference>
<dbReference type="SMART" id="SM00564">
    <property type="entry name" value="PQQ"/>
    <property type="match status" value="3"/>
</dbReference>
<evidence type="ECO:0000313" key="3">
    <source>
        <dbReference type="Proteomes" id="UP000451471"/>
    </source>
</evidence>
<name>A0A6B0GPY1_9EURY</name>
<dbReference type="InterPro" id="IPR011044">
    <property type="entry name" value="Quino_amine_DH_bsu"/>
</dbReference>
<organism evidence="2 3">
    <name type="scientific">Halomarina oriensis</name>
    <dbReference type="NCBI Taxonomy" id="671145"/>
    <lineage>
        <taxon>Archaea</taxon>
        <taxon>Methanobacteriati</taxon>
        <taxon>Methanobacteriota</taxon>
        <taxon>Stenosarchaea group</taxon>
        <taxon>Halobacteria</taxon>
        <taxon>Halobacteriales</taxon>
        <taxon>Natronomonadaceae</taxon>
        <taxon>Halomarina</taxon>
    </lineage>
</organism>
<dbReference type="InterPro" id="IPR002372">
    <property type="entry name" value="PQQ_rpt_dom"/>
</dbReference>
<dbReference type="Gene3D" id="2.40.10.480">
    <property type="match status" value="2"/>
</dbReference>
<dbReference type="Gene3D" id="2.140.10.10">
    <property type="entry name" value="Quinoprotein alcohol dehydrogenase-like superfamily"/>
    <property type="match status" value="1"/>
</dbReference>
<proteinExistence type="predicted"/>
<protein>
    <submittedName>
        <fullName evidence="2">PQQ-binding-like beta-propeller repeat protein</fullName>
    </submittedName>
</protein>
<dbReference type="OrthoDB" id="145878at2157"/>
<comment type="caution">
    <text evidence="2">The sequence shown here is derived from an EMBL/GenBank/DDBJ whole genome shotgun (WGS) entry which is preliminary data.</text>
</comment>
<dbReference type="Gene3D" id="2.40.128.630">
    <property type="match status" value="1"/>
</dbReference>
<keyword evidence="3" id="KW-1185">Reference proteome</keyword>
<sequence length="403" mass="42228">MPSRRTLLAGLGTAGVTALAGCLGSETPSYEPGTETDTDWPMPRYDVEHTGYSPNALGPRESVRERWSVSEWVASGTPAIVDGTVYFPTAESLLALDAETGERVWEYAPESQPWPSSPSVHDGLVYVSAVDEGTVAALDAETGEEVWRDTNTTGVAAPPYLWVGEHVGTPSVVVGGEDGVLAFLDPTTGETVWETDLFGAITTIAYHRTQHYVGTRGGDVYAFTSWGDVSAEHPPTEEWRRRVGGMVEGLLPHDNGVLVSTFGGPLTNLRVGANAGTTDWTMGKGGARTIPTNAGGTVVAGGYDELTAFRASDERTHWTADGDYGGVPPVAAGDTVYASAGDTVRAFALDSEGGLLGGGAAERWSFETHEGSDVGLAVADGALFVSCQDTQGDGTTLFCLESA</sequence>
<dbReference type="SUPFAM" id="SSF50969">
    <property type="entry name" value="YVTN repeat-like/Quinoprotein amine dehydrogenase"/>
    <property type="match status" value="1"/>
</dbReference>
<dbReference type="RefSeq" id="WP_158206491.1">
    <property type="nucleotide sequence ID" value="NZ_WSZK01000042.1"/>
</dbReference>
<dbReference type="InterPro" id="IPR011047">
    <property type="entry name" value="Quinoprotein_ADH-like_sf"/>
</dbReference>
<dbReference type="Pfam" id="PF13360">
    <property type="entry name" value="PQQ_2"/>
    <property type="match status" value="2"/>
</dbReference>
<dbReference type="AlphaFoldDB" id="A0A6B0GPY1"/>
<dbReference type="EMBL" id="WSZK01000042">
    <property type="protein sequence ID" value="MWG36844.1"/>
    <property type="molecule type" value="Genomic_DNA"/>
</dbReference>
<dbReference type="Proteomes" id="UP000451471">
    <property type="component" value="Unassembled WGS sequence"/>
</dbReference>
<gene>
    <name evidence="2" type="ORF">GQS65_20550</name>
</gene>
<accession>A0A6B0GPY1</accession>
<dbReference type="PROSITE" id="PS51257">
    <property type="entry name" value="PROKAR_LIPOPROTEIN"/>
    <property type="match status" value="1"/>
</dbReference>
<dbReference type="PANTHER" id="PTHR34512">
    <property type="entry name" value="CELL SURFACE PROTEIN"/>
    <property type="match status" value="1"/>
</dbReference>
<feature type="domain" description="Pyrrolo-quinoline quinone repeat" evidence="1">
    <location>
        <begin position="64"/>
        <end position="261"/>
    </location>
</feature>
<feature type="domain" description="Pyrrolo-quinoline quinone repeat" evidence="1">
    <location>
        <begin position="272"/>
        <end position="385"/>
    </location>
</feature>
<dbReference type="SUPFAM" id="SSF50998">
    <property type="entry name" value="Quinoprotein alcohol dehydrogenase-like"/>
    <property type="match status" value="1"/>
</dbReference>